<organism evidence="12 13">
    <name type="scientific">Volvox africanus</name>
    <dbReference type="NCBI Taxonomy" id="51714"/>
    <lineage>
        <taxon>Eukaryota</taxon>
        <taxon>Viridiplantae</taxon>
        <taxon>Chlorophyta</taxon>
        <taxon>core chlorophytes</taxon>
        <taxon>Chlorophyceae</taxon>
        <taxon>CS clade</taxon>
        <taxon>Chlamydomonadales</taxon>
        <taxon>Volvocaceae</taxon>
        <taxon>Volvox</taxon>
    </lineage>
</organism>
<evidence type="ECO:0000256" key="1">
    <source>
        <dbReference type="ARBA" id="ARBA00004167"/>
    </source>
</evidence>
<accession>A0A8J4F690</accession>
<keyword evidence="9" id="KW-0472">Membrane</keyword>
<keyword evidence="6 11" id="KW-0375">Hydrogen ion transport</keyword>
<keyword evidence="7" id="KW-1133">Transmembrane helix</keyword>
<dbReference type="GO" id="GO:0046961">
    <property type="term" value="F:proton-transporting ATPase activity, rotational mechanism"/>
    <property type="evidence" value="ECO:0007669"/>
    <property type="project" value="TreeGrafter"/>
</dbReference>
<evidence type="ECO:0000256" key="3">
    <source>
        <dbReference type="ARBA" id="ARBA00022448"/>
    </source>
</evidence>
<proteinExistence type="inferred from homology"/>
<evidence type="ECO:0000256" key="8">
    <source>
        <dbReference type="ARBA" id="ARBA00023065"/>
    </source>
</evidence>
<dbReference type="AlphaFoldDB" id="A0A8J4F690"/>
<evidence type="ECO:0000256" key="4">
    <source>
        <dbReference type="ARBA" id="ARBA00022547"/>
    </source>
</evidence>
<evidence type="ECO:0000256" key="11">
    <source>
        <dbReference type="RuleBase" id="RU003848"/>
    </source>
</evidence>
<dbReference type="Proteomes" id="UP000747399">
    <property type="component" value="Unassembled WGS sequence"/>
</dbReference>
<comment type="similarity">
    <text evidence="2 11">Belongs to the ATPase B chain family.</text>
</comment>
<keyword evidence="4 11" id="KW-0138">CF(0)</keyword>
<dbReference type="GO" id="GO:0015986">
    <property type="term" value="P:proton motive force-driven ATP synthesis"/>
    <property type="evidence" value="ECO:0007669"/>
    <property type="project" value="InterPro"/>
</dbReference>
<dbReference type="CDD" id="cd06503">
    <property type="entry name" value="ATP-synt_Fo_b"/>
    <property type="match status" value="1"/>
</dbReference>
<dbReference type="InterPro" id="IPR002146">
    <property type="entry name" value="ATP_synth_b/b'su_bac/chlpt"/>
</dbReference>
<evidence type="ECO:0000256" key="2">
    <source>
        <dbReference type="ARBA" id="ARBA00005513"/>
    </source>
</evidence>
<dbReference type="HAMAP" id="MF_01398">
    <property type="entry name" value="ATP_synth_b_bprime"/>
    <property type="match status" value="1"/>
</dbReference>
<evidence type="ECO:0000256" key="10">
    <source>
        <dbReference type="ARBA" id="ARBA00025198"/>
    </source>
</evidence>
<dbReference type="Pfam" id="PF00430">
    <property type="entry name" value="ATP-synt_B"/>
    <property type="match status" value="1"/>
</dbReference>
<evidence type="ECO:0000313" key="12">
    <source>
        <dbReference type="EMBL" id="GIL59150.1"/>
    </source>
</evidence>
<evidence type="ECO:0008006" key="14">
    <source>
        <dbReference type="Google" id="ProtNLM"/>
    </source>
</evidence>
<gene>
    <name evidence="12" type="ORF">Vafri_14065</name>
</gene>
<dbReference type="HAMAP" id="MF_01399">
    <property type="entry name" value="ATP_synth_bprime"/>
    <property type="match status" value="1"/>
</dbReference>
<evidence type="ECO:0000256" key="7">
    <source>
        <dbReference type="ARBA" id="ARBA00022989"/>
    </source>
</evidence>
<evidence type="ECO:0000313" key="13">
    <source>
        <dbReference type="Proteomes" id="UP000747399"/>
    </source>
</evidence>
<protein>
    <recommendedName>
        <fullName evidence="14">ATP synthase subunit b', chloroplastic</fullName>
    </recommendedName>
</protein>
<dbReference type="InterPro" id="IPR034679">
    <property type="entry name" value="ATP_synth_b"/>
</dbReference>
<comment type="caution">
    <text evidence="12">The sequence shown here is derived from an EMBL/GenBank/DDBJ whole genome shotgun (WGS) entry which is preliminary data.</text>
</comment>
<keyword evidence="3 11" id="KW-0813">Transport</keyword>
<reference evidence="12" key="1">
    <citation type="journal article" date="2021" name="Proc. Natl. Acad. Sci. U.S.A.">
        <title>Three genomes in the algal genus Volvox reveal the fate of a haploid sex-determining region after a transition to homothallism.</title>
        <authorList>
            <person name="Yamamoto K."/>
            <person name="Hamaji T."/>
            <person name="Kawai-Toyooka H."/>
            <person name="Matsuzaki R."/>
            <person name="Takahashi F."/>
            <person name="Nishimura Y."/>
            <person name="Kawachi M."/>
            <person name="Noguchi H."/>
            <person name="Minakuchi Y."/>
            <person name="Umen J.G."/>
            <person name="Toyoda A."/>
            <person name="Nozaki H."/>
        </authorList>
    </citation>
    <scope>NUCLEOTIDE SEQUENCE</scope>
    <source>
        <strain evidence="12">NIES-3780</strain>
    </source>
</reference>
<dbReference type="PANTHER" id="PTHR33445:SF2">
    <property type="entry name" value="ATP SYNTHASE SUBUNIT B', CHLOROPLASTIC"/>
    <property type="match status" value="1"/>
</dbReference>
<keyword evidence="8 11" id="KW-0406">Ion transport</keyword>
<dbReference type="EMBL" id="BNCO01000033">
    <property type="protein sequence ID" value="GIL59150.1"/>
    <property type="molecule type" value="Genomic_DNA"/>
</dbReference>
<evidence type="ECO:0000256" key="9">
    <source>
        <dbReference type="ARBA" id="ARBA00023136"/>
    </source>
</evidence>
<sequence length="233" mass="25422">MGPLYDLHSFFRRQRVSPPYVRKMASMLARPQQAFALAAAKPSAARPMRLVVRAQSEKPSQQLMQITKPALSAVVANALLAMPAAAEAGKIFDFNLTLPVMAGEFLLLMVFLEKAWFTPVGKVLDERDNLIRSKLGAVKDNTGDVDKLVVEAEGILKAARSEVSSMINSQKNAKQSELDKAYNEAKAKITAEVETSIAGLEKESVAMLKTLDAQVDKISAEVLKRVLPEGVKI</sequence>
<dbReference type="InterPro" id="IPR050059">
    <property type="entry name" value="ATP_synthase_B_chain"/>
</dbReference>
<dbReference type="PANTHER" id="PTHR33445">
    <property type="entry name" value="ATP SYNTHASE SUBUNIT B', CHLOROPLASTIC"/>
    <property type="match status" value="1"/>
</dbReference>
<comment type="subcellular location">
    <subcellularLocation>
        <location evidence="1">Membrane</location>
        <topology evidence="1">Single-pass membrane protein</topology>
    </subcellularLocation>
</comment>
<keyword evidence="13" id="KW-1185">Reference proteome</keyword>
<evidence type="ECO:0000256" key="6">
    <source>
        <dbReference type="ARBA" id="ARBA00022781"/>
    </source>
</evidence>
<dbReference type="GO" id="GO:0045259">
    <property type="term" value="C:proton-transporting ATP synthase complex"/>
    <property type="evidence" value="ECO:0007669"/>
    <property type="project" value="UniProtKB-KW"/>
</dbReference>
<name>A0A8J4F690_9CHLO</name>
<comment type="function">
    <text evidence="10">F(1)F(0) ATP synthase produces ATP from ADP in the presence of a proton or sodium gradient. F-type ATPases consist of two structural domains, F(1) containing the extramembraneous catalytic core and F(0) containing the membrane proton channel, linked together by a central stalk and a peripheral stalk. During catalysis, ATP synthesis in the catalytic domain of F(1) is coupled via a rotary mechanism of the central stalk subunits to proton translocation.</text>
</comment>
<evidence type="ECO:0000256" key="5">
    <source>
        <dbReference type="ARBA" id="ARBA00022692"/>
    </source>
</evidence>
<keyword evidence="5 11" id="KW-0812">Transmembrane</keyword>